<name>A0A8J3CZS1_9BACT</name>
<evidence type="ECO:0000313" key="1">
    <source>
        <dbReference type="EMBL" id="GHB45096.1"/>
    </source>
</evidence>
<accession>A0A8J3CZS1</accession>
<dbReference type="EMBL" id="BMYF01000018">
    <property type="protein sequence ID" value="GHB45096.1"/>
    <property type="molecule type" value="Genomic_DNA"/>
</dbReference>
<reference evidence="1" key="2">
    <citation type="submission" date="2020-09" db="EMBL/GenBank/DDBJ databases">
        <authorList>
            <person name="Sun Q."/>
            <person name="Kim S."/>
        </authorList>
    </citation>
    <scope>NUCLEOTIDE SEQUENCE</scope>
    <source>
        <strain evidence="1">KCTC 23224</strain>
    </source>
</reference>
<keyword evidence="2" id="KW-1185">Reference proteome</keyword>
<protein>
    <submittedName>
        <fullName evidence="1">Uncharacterized protein</fullName>
    </submittedName>
</protein>
<organism evidence="1 2">
    <name type="scientific">Mongoliitalea lutea</name>
    <dbReference type="NCBI Taxonomy" id="849756"/>
    <lineage>
        <taxon>Bacteria</taxon>
        <taxon>Pseudomonadati</taxon>
        <taxon>Bacteroidota</taxon>
        <taxon>Cytophagia</taxon>
        <taxon>Cytophagales</taxon>
        <taxon>Cyclobacteriaceae</taxon>
        <taxon>Mongoliitalea</taxon>
    </lineage>
</organism>
<reference evidence="1" key="1">
    <citation type="journal article" date="2014" name="Int. J. Syst. Evol. Microbiol.">
        <title>Complete genome sequence of Corynebacterium casei LMG S-19264T (=DSM 44701T), isolated from a smear-ripened cheese.</title>
        <authorList>
            <consortium name="US DOE Joint Genome Institute (JGI-PGF)"/>
            <person name="Walter F."/>
            <person name="Albersmeier A."/>
            <person name="Kalinowski J."/>
            <person name="Ruckert C."/>
        </authorList>
    </citation>
    <scope>NUCLEOTIDE SEQUENCE</scope>
    <source>
        <strain evidence="1">KCTC 23224</strain>
    </source>
</reference>
<evidence type="ECO:0000313" key="2">
    <source>
        <dbReference type="Proteomes" id="UP000642809"/>
    </source>
</evidence>
<dbReference type="Proteomes" id="UP000642809">
    <property type="component" value="Unassembled WGS sequence"/>
</dbReference>
<dbReference type="AlphaFoldDB" id="A0A8J3CZS1"/>
<comment type="caution">
    <text evidence="1">The sequence shown here is derived from an EMBL/GenBank/DDBJ whole genome shotgun (WGS) entry which is preliminary data.</text>
</comment>
<sequence>MPKLSKEQYAILNLLFHGNTEITLARYTSFPLHLSHFLTNEYFTLDGGFCALGREDIPTFAKSELWEYLDSEDFEKLIFQSSIIGKSYEIQKENLKNKSIELVDQRLINSVYQVSAPLIQGDLALIQVVHGYIEMIIILQKNQQNEWQKLCEVFIQLNLAVDDN</sequence>
<proteinExistence type="predicted"/>
<gene>
    <name evidence="1" type="ORF">GCM10008106_27560</name>
</gene>